<dbReference type="GO" id="GO:0022857">
    <property type="term" value="F:transmembrane transporter activity"/>
    <property type="evidence" value="ECO:0007669"/>
    <property type="project" value="InterPro"/>
</dbReference>
<sequence>MSADKQLDIKTGSSQDGQGNDVSEGHEVSAYIDPVKEAKMMRKFDIWAIGGLGILYMSNIGNAQIAGLPADLGLTGNQYGTAVTLLYATYVPFEGPVAILLKIIGPKHLLTFCCLAWGIVCLGTGFVHNWQGLYACRMLIGFFEAGLIPCINVYIGMVYKKSERGKRSSIIFAFSAIASAFGGIFAYALTQIRTGTYFSTWRALFIVEGCMTIVIAPLFWLFFPATPKDAWFLTPEEKEMMKLRYELEPSFGIDEEFSWKAVIDGLIDPKFHLHWIFQFAVDISLYGFTTFLPAIVNGLGYTSVTANLMTVPIYVWGLITFLFTAYMSDKTGNRGYWIGGPLVCLIIGYALLISVDNLGVRYFACFVAVMGIYPTTGMSLMWLSDNAAQHFKRATMVGGALTLGNTAGVAVGQIFVSSDKPRYIRGLSIAMGLAAVALACVAALMIGMHIVNKRRAERIRKAEEEGSPLPSIPEKGDFDVYYKYTLYIKQLQDENEELKRKTSLPSQASPSASQVSDQIVVNTEAHEEKEEEEEEEISTAEVVHPVIEQRICDPAAPRPVYVGAAAFTAFANILWHDGPTPPRNVKVFKHPTLQRAIKTDYKLPNYTYANLLVQVVLRFIGSDYHLLKKKSFSQRVDRLYGPATEQTPDTMFLCRLFAVFALGELYLKKSTSQREVPGAKFFLQSVSLFEELYEEPNIEYIETLLLMCFYSHALNRQNTAYTYAGIALRLSVTMGLHRNITYDPKTPPVEIENRRRVWWTVYTFDRLCSAKLGHPVMIKDEDIDAPFPSCDGLSAEEQEEFVDAGQLIANIRLARITGLLLDHTYKIHSPHEKTFVSNVHRILTSLKEWDATLPPELALDHSRTPSYSTRAVASLRLHFNQCVVLTTRPILLFLFKYYMRQSQTPSSPSSESTKVLPPMTIALGEACIYAARASNRLLKQLWVDGAIATFGYFDAHFIFSSTIILILSNILNPNDGDRNSVDLACTLLQSMADDGNLPAAELRDRLATLKEDLESKYATSSCQVTGPKQGYMTAAGTFAAHVAPTSSRRKGDPNRSQTGQTPSTTTSPAAEVSSVGRAPFDDPFIQDFLGQPYSEWSPSAFDITNDEIGVSSLAWDIRTTNDI</sequence>
<comment type="caution">
    <text evidence="10">The sequence shown here is derived from an EMBL/GenBank/DDBJ whole genome shotgun (WGS) entry which is preliminary data.</text>
</comment>
<evidence type="ECO:0000256" key="4">
    <source>
        <dbReference type="ARBA" id="ARBA00022989"/>
    </source>
</evidence>
<dbReference type="Pfam" id="PF07690">
    <property type="entry name" value="MFS_1"/>
    <property type="match status" value="1"/>
</dbReference>
<dbReference type="SMART" id="SM00906">
    <property type="entry name" value="Fungal_trans"/>
    <property type="match status" value="1"/>
</dbReference>
<evidence type="ECO:0000256" key="1">
    <source>
        <dbReference type="ARBA" id="ARBA00004141"/>
    </source>
</evidence>
<feature type="compositionally biased region" description="Polar residues" evidence="7">
    <location>
        <begin position="11"/>
        <end position="21"/>
    </location>
</feature>
<feature type="transmembrane region" description="Helical" evidence="8">
    <location>
        <begin position="395"/>
        <end position="416"/>
    </location>
</feature>
<feature type="transmembrane region" description="Helical" evidence="8">
    <location>
        <begin position="428"/>
        <end position="451"/>
    </location>
</feature>
<evidence type="ECO:0000313" key="11">
    <source>
        <dbReference type="Proteomes" id="UP000711996"/>
    </source>
</evidence>
<evidence type="ECO:0000256" key="8">
    <source>
        <dbReference type="SAM" id="Phobius"/>
    </source>
</evidence>
<feature type="region of interest" description="Disordered" evidence="7">
    <location>
        <begin position="1042"/>
        <end position="1076"/>
    </location>
</feature>
<gene>
    <name evidence="10" type="ORF">CGCSCA2_v006444</name>
</gene>
<dbReference type="GO" id="GO:0006351">
    <property type="term" value="P:DNA-templated transcription"/>
    <property type="evidence" value="ECO:0007669"/>
    <property type="project" value="InterPro"/>
</dbReference>
<evidence type="ECO:0000256" key="7">
    <source>
        <dbReference type="SAM" id="MobiDB-lite"/>
    </source>
</evidence>
<dbReference type="AlphaFoldDB" id="A0A9P5EU40"/>
<evidence type="ECO:0000256" key="3">
    <source>
        <dbReference type="ARBA" id="ARBA00022692"/>
    </source>
</evidence>
<evidence type="ECO:0000256" key="6">
    <source>
        <dbReference type="ARBA" id="ARBA00023242"/>
    </source>
</evidence>
<keyword evidence="5 8" id="KW-0472">Membrane</keyword>
<dbReference type="EMBL" id="QPMT01000017">
    <property type="protein sequence ID" value="KAF4859332.1"/>
    <property type="molecule type" value="Genomic_DNA"/>
</dbReference>
<dbReference type="InterPro" id="IPR007219">
    <property type="entry name" value="XnlR_reg_dom"/>
</dbReference>
<evidence type="ECO:0000256" key="2">
    <source>
        <dbReference type="ARBA" id="ARBA00022448"/>
    </source>
</evidence>
<keyword evidence="2" id="KW-0813">Transport</keyword>
<dbReference type="Gene3D" id="1.20.1250.20">
    <property type="entry name" value="MFS general substrate transporter like domains"/>
    <property type="match status" value="2"/>
</dbReference>
<feature type="transmembrane region" description="Helical" evidence="8">
    <location>
        <begin position="46"/>
        <end position="67"/>
    </location>
</feature>
<dbReference type="PROSITE" id="PS50850">
    <property type="entry name" value="MFS"/>
    <property type="match status" value="1"/>
</dbReference>
<protein>
    <submittedName>
        <fullName evidence="10">Transporter</fullName>
    </submittedName>
</protein>
<dbReference type="OrthoDB" id="3266505at2759"/>
<keyword evidence="11" id="KW-1185">Reference proteome</keyword>
<feature type="region of interest" description="Disordered" evidence="7">
    <location>
        <begin position="1"/>
        <end position="25"/>
    </location>
</feature>
<proteinExistence type="predicted"/>
<evidence type="ECO:0000313" key="10">
    <source>
        <dbReference type="EMBL" id="KAF4859332.1"/>
    </source>
</evidence>
<feature type="transmembrane region" description="Helical" evidence="8">
    <location>
        <begin position="108"/>
        <end position="127"/>
    </location>
</feature>
<dbReference type="FunFam" id="1.20.1250.20:FF:000013">
    <property type="entry name" value="MFS general substrate transporter"/>
    <property type="match status" value="1"/>
</dbReference>
<feature type="compositionally biased region" description="Low complexity" evidence="7">
    <location>
        <begin position="1056"/>
        <end position="1075"/>
    </location>
</feature>
<comment type="subcellular location">
    <subcellularLocation>
        <location evidence="1">Membrane</location>
        <topology evidence="1">Multi-pass membrane protein</topology>
    </subcellularLocation>
</comment>
<dbReference type="GO" id="GO:0008270">
    <property type="term" value="F:zinc ion binding"/>
    <property type="evidence" value="ECO:0007669"/>
    <property type="project" value="InterPro"/>
</dbReference>
<dbReference type="SUPFAM" id="SSF103473">
    <property type="entry name" value="MFS general substrate transporter"/>
    <property type="match status" value="1"/>
</dbReference>
<dbReference type="InterPro" id="IPR036259">
    <property type="entry name" value="MFS_trans_sf"/>
</dbReference>
<organism evidence="10 11">
    <name type="scientific">Colletotrichum siamense</name>
    <name type="common">Anthracnose fungus</name>
    <dbReference type="NCBI Taxonomy" id="690259"/>
    <lineage>
        <taxon>Eukaryota</taxon>
        <taxon>Fungi</taxon>
        <taxon>Dikarya</taxon>
        <taxon>Ascomycota</taxon>
        <taxon>Pezizomycotina</taxon>
        <taxon>Sordariomycetes</taxon>
        <taxon>Hypocreomycetidae</taxon>
        <taxon>Glomerellales</taxon>
        <taxon>Glomerellaceae</taxon>
        <taxon>Colletotrichum</taxon>
        <taxon>Colletotrichum gloeosporioides species complex</taxon>
    </lineage>
</organism>
<evidence type="ECO:0000256" key="5">
    <source>
        <dbReference type="ARBA" id="ARBA00023136"/>
    </source>
</evidence>
<feature type="transmembrane region" description="Helical" evidence="8">
    <location>
        <begin position="308"/>
        <end position="328"/>
    </location>
</feature>
<dbReference type="GO" id="GO:0016020">
    <property type="term" value="C:membrane"/>
    <property type="evidence" value="ECO:0007669"/>
    <property type="project" value="UniProtKB-SubCell"/>
</dbReference>
<dbReference type="CDD" id="cd12148">
    <property type="entry name" value="fungal_TF_MHR"/>
    <property type="match status" value="1"/>
</dbReference>
<dbReference type="InterPro" id="IPR020846">
    <property type="entry name" value="MFS_dom"/>
</dbReference>
<dbReference type="Pfam" id="PF04082">
    <property type="entry name" value="Fungal_trans"/>
    <property type="match status" value="1"/>
</dbReference>
<feature type="domain" description="Major facilitator superfamily (MFS) profile" evidence="9">
    <location>
        <begin position="31"/>
        <end position="455"/>
    </location>
</feature>
<feature type="transmembrane region" description="Helical" evidence="8">
    <location>
        <begin position="335"/>
        <end position="355"/>
    </location>
</feature>
<feature type="transmembrane region" description="Helical" evidence="8">
    <location>
        <begin position="275"/>
        <end position="296"/>
    </location>
</feature>
<name>A0A9P5EU40_COLSI</name>
<accession>A0A9P5EU40</accession>
<dbReference type="GO" id="GO:0003677">
    <property type="term" value="F:DNA binding"/>
    <property type="evidence" value="ECO:0007669"/>
    <property type="project" value="InterPro"/>
</dbReference>
<feature type="transmembrane region" description="Helical" evidence="8">
    <location>
        <begin position="171"/>
        <end position="189"/>
    </location>
</feature>
<keyword evidence="4 8" id="KW-1133">Transmembrane helix</keyword>
<dbReference type="PANTHER" id="PTHR43791">
    <property type="entry name" value="PERMEASE-RELATED"/>
    <property type="match status" value="1"/>
</dbReference>
<keyword evidence="3 8" id="KW-0812">Transmembrane</keyword>
<dbReference type="PANTHER" id="PTHR43791:SF101">
    <property type="entry name" value="HIGH-AFFINITY NICOTINIC ACID TRANSPORTER"/>
    <property type="match status" value="1"/>
</dbReference>
<keyword evidence="6" id="KW-0539">Nucleus</keyword>
<dbReference type="InterPro" id="IPR011701">
    <property type="entry name" value="MFS"/>
</dbReference>
<evidence type="ECO:0000259" key="9">
    <source>
        <dbReference type="PROSITE" id="PS50850"/>
    </source>
</evidence>
<feature type="transmembrane region" description="Helical" evidence="8">
    <location>
        <begin position="361"/>
        <end position="383"/>
    </location>
</feature>
<feature type="region of interest" description="Disordered" evidence="7">
    <location>
        <begin position="498"/>
        <end position="519"/>
    </location>
</feature>
<feature type="transmembrane region" description="Helical" evidence="8">
    <location>
        <begin position="201"/>
        <end position="223"/>
    </location>
</feature>
<reference evidence="10" key="1">
    <citation type="submission" date="2019-06" db="EMBL/GenBank/DDBJ databases">
        <authorList>
            <person name="Gan P."/>
            <person name="Shirasu K."/>
        </authorList>
    </citation>
    <scope>NUCLEOTIDE SEQUENCE [LARGE SCALE GENOMIC DNA]</scope>
    <source>
        <strain evidence="10">CAD2</strain>
    </source>
</reference>
<feature type="transmembrane region" description="Helical" evidence="8">
    <location>
        <begin position="139"/>
        <end position="159"/>
    </location>
</feature>
<feature type="compositionally biased region" description="Low complexity" evidence="7">
    <location>
        <begin position="503"/>
        <end position="516"/>
    </location>
</feature>
<dbReference type="Proteomes" id="UP000711996">
    <property type="component" value="Unassembled WGS sequence"/>
</dbReference>